<dbReference type="PANTHER" id="PTHR43305">
    <property type="entry name" value="FAMILY N-ACETYLTRANSFERASE, PUTATIVE (AFU_ORTHOLOGUE AFUA_2G01380)-RELATED"/>
    <property type="match status" value="1"/>
</dbReference>
<proteinExistence type="predicted"/>
<reference evidence="2 3" key="1">
    <citation type="submission" date="2016-11" db="EMBL/GenBank/DDBJ databases">
        <authorList>
            <person name="Jaros S."/>
            <person name="Januszkiewicz K."/>
            <person name="Wedrychowicz H."/>
        </authorList>
    </citation>
    <scope>NUCLEOTIDE SEQUENCE [LARGE SCALE GENOMIC DNA]</scope>
    <source>
        <strain evidence="2 3">DSM 14809</strain>
    </source>
</reference>
<dbReference type="PANTHER" id="PTHR43305:SF1">
    <property type="entry name" value="FAMILY N-ACETYLTRANSFERASE, PUTATIVE (AFU_ORTHOLOGUE AFUA_2G01380)-RELATED"/>
    <property type="match status" value="1"/>
</dbReference>
<feature type="domain" description="N-acetyltransferase" evidence="1">
    <location>
        <begin position="1"/>
        <end position="145"/>
    </location>
</feature>
<gene>
    <name evidence="2" type="ORF">SAMN02745725_01531</name>
</gene>
<protein>
    <submittedName>
        <fullName evidence="2">Acetyltransferase (GNAT) domain-containing protein</fullName>
    </submittedName>
</protein>
<dbReference type="GO" id="GO:0016747">
    <property type="term" value="F:acyltransferase activity, transferring groups other than amino-acyl groups"/>
    <property type="evidence" value="ECO:0007669"/>
    <property type="project" value="InterPro"/>
</dbReference>
<organism evidence="2 3">
    <name type="scientific">Pseudobutyrivibrio xylanivorans DSM 14809</name>
    <dbReference type="NCBI Taxonomy" id="1123012"/>
    <lineage>
        <taxon>Bacteria</taxon>
        <taxon>Bacillati</taxon>
        <taxon>Bacillota</taxon>
        <taxon>Clostridia</taxon>
        <taxon>Lachnospirales</taxon>
        <taxon>Lachnospiraceae</taxon>
        <taxon>Pseudobutyrivibrio</taxon>
    </lineage>
</organism>
<sequence length="145" mass="16341">MLEVKCSDDYSVIKNLFTEYSQIKGAEGCFVSFDKELADLAGFYKDGAILVGYEGGEAVGCVAIKKIDAKTCEGKRLFIRPEYRGKGYARIFLNSMIEQARILGYELLTFTTRPDVMKTAYELYKRMDFEETGNDNGVVSMEMSL</sequence>
<dbReference type="InterPro" id="IPR000182">
    <property type="entry name" value="GNAT_dom"/>
</dbReference>
<evidence type="ECO:0000259" key="1">
    <source>
        <dbReference type="PROSITE" id="PS51186"/>
    </source>
</evidence>
<dbReference type="Pfam" id="PF00583">
    <property type="entry name" value="Acetyltransf_1"/>
    <property type="match status" value="1"/>
</dbReference>
<dbReference type="RefSeq" id="WP_072915422.1">
    <property type="nucleotide sequence ID" value="NZ_FQYQ01000008.1"/>
</dbReference>
<accession>A0A1M6FQT9</accession>
<dbReference type="EMBL" id="FQYQ01000008">
    <property type="protein sequence ID" value="SHJ00080.1"/>
    <property type="molecule type" value="Genomic_DNA"/>
</dbReference>
<dbReference type="CDD" id="cd04301">
    <property type="entry name" value="NAT_SF"/>
    <property type="match status" value="1"/>
</dbReference>
<dbReference type="InterPro" id="IPR052777">
    <property type="entry name" value="Acetyltransferase_Enz"/>
</dbReference>
<dbReference type="InterPro" id="IPR016181">
    <property type="entry name" value="Acyl_CoA_acyltransferase"/>
</dbReference>
<evidence type="ECO:0000313" key="3">
    <source>
        <dbReference type="Proteomes" id="UP000184185"/>
    </source>
</evidence>
<dbReference type="SUPFAM" id="SSF55729">
    <property type="entry name" value="Acyl-CoA N-acyltransferases (Nat)"/>
    <property type="match status" value="1"/>
</dbReference>
<keyword evidence="3" id="KW-1185">Reference proteome</keyword>
<dbReference type="Proteomes" id="UP000184185">
    <property type="component" value="Unassembled WGS sequence"/>
</dbReference>
<evidence type="ECO:0000313" key="2">
    <source>
        <dbReference type="EMBL" id="SHJ00080.1"/>
    </source>
</evidence>
<dbReference type="OrthoDB" id="67353at2"/>
<keyword evidence="2" id="KW-0808">Transferase</keyword>
<dbReference type="Gene3D" id="3.40.630.30">
    <property type="match status" value="1"/>
</dbReference>
<dbReference type="PROSITE" id="PS51186">
    <property type="entry name" value="GNAT"/>
    <property type="match status" value="1"/>
</dbReference>
<name>A0A1M6FQT9_PSEXY</name>
<dbReference type="AlphaFoldDB" id="A0A1M6FQT9"/>